<feature type="domain" description="Endoplasmic reticulum vesicle transporter N-terminal" evidence="2">
    <location>
        <begin position="15"/>
        <end position="90"/>
    </location>
</feature>
<sequence length="121" mass="13704">MQTRRRSSLKLLRQLQDIDSFPKVNPELQKKTTTGGFASVVGYVIICLLVLAHLKSYIAGVRKYEFGVANTIQDKIEMFLDISVASDCQDSFGTQHVVTEKMKRRTIDFNKEVSSLSSRCK</sequence>
<reference evidence="3 5" key="1">
    <citation type="journal article" date="2013" name="Curr. Biol.">
        <title>Shared signatures of parasitism and phylogenomics unite Cryptomycota and microsporidia.</title>
        <authorList>
            <person name="James T.Y."/>
            <person name="Pelin A."/>
            <person name="Bonen L."/>
            <person name="Ahrendt S."/>
            <person name="Sain D."/>
            <person name="Corradi N."/>
            <person name="Stajich J.E."/>
        </authorList>
    </citation>
    <scope>NUCLEOTIDE SEQUENCE [LARGE SCALE GENOMIC DNA]</scope>
    <source>
        <strain evidence="3">CSF55</strain>
        <strain evidence="3">CSF55</strain>
    </source>
</reference>
<dbReference type="GO" id="GO:0030134">
    <property type="term" value="C:COPII-coated ER to Golgi transport vesicle"/>
    <property type="evidence" value="ECO:0007669"/>
    <property type="project" value="TreeGrafter"/>
</dbReference>
<dbReference type="STRING" id="988480.A0A075AYL7"/>
<organism evidence="3 5">
    <name type="scientific">Rozella allomycis (strain CSF55)</name>
    <dbReference type="NCBI Taxonomy" id="988480"/>
    <lineage>
        <taxon>Eukaryota</taxon>
        <taxon>Fungi</taxon>
        <taxon>Fungi incertae sedis</taxon>
        <taxon>Cryptomycota</taxon>
        <taxon>Cryptomycota incertae sedis</taxon>
        <taxon>Rozella</taxon>
    </lineage>
</organism>
<dbReference type="HOGENOM" id="CLU_2039389_0_0_1"/>
<dbReference type="PANTHER" id="PTHR10984:SF30">
    <property type="entry name" value="ENDOPLASMIC RETICULUM-GOLGI INTERMEDIATE COMPARTMENT PROTEIN 2"/>
    <property type="match status" value="1"/>
</dbReference>
<dbReference type="InterPro" id="IPR039542">
    <property type="entry name" value="Erv_N"/>
</dbReference>
<protein>
    <recommendedName>
        <fullName evidence="2">Endoplasmic reticulum vesicle transporter N-terminal domain-containing protein</fullName>
    </recommendedName>
</protein>
<dbReference type="Proteomes" id="UP000281549">
    <property type="component" value="Unassembled WGS sequence"/>
</dbReference>
<evidence type="ECO:0000313" key="6">
    <source>
        <dbReference type="Proteomes" id="UP000281549"/>
    </source>
</evidence>
<name>A0A075AYL7_ROZAC</name>
<dbReference type="GO" id="GO:0016020">
    <property type="term" value="C:membrane"/>
    <property type="evidence" value="ECO:0007669"/>
    <property type="project" value="TreeGrafter"/>
</dbReference>
<evidence type="ECO:0000313" key="5">
    <source>
        <dbReference type="Proteomes" id="UP000030755"/>
    </source>
</evidence>
<dbReference type="GO" id="GO:0006890">
    <property type="term" value="P:retrograde vesicle-mediated transport, Golgi to endoplasmic reticulum"/>
    <property type="evidence" value="ECO:0007669"/>
    <property type="project" value="TreeGrafter"/>
</dbReference>
<evidence type="ECO:0000259" key="2">
    <source>
        <dbReference type="Pfam" id="PF13850"/>
    </source>
</evidence>
<dbReference type="GO" id="GO:0005783">
    <property type="term" value="C:endoplasmic reticulum"/>
    <property type="evidence" value="ECO:0007669"/>
    <property type="project" value="TreeGrafter"/>
</dbReference>
<dbReference type="InterPro" id="IPR045888">
    <property type="entry name" value="Erv"/>
</dbReference>
<evidence type="ECO:0000256" key="1">
    <source>
        <dbReference type="SAM" id="Phobius"/>
    </source>
</evidence>
<gene>
    <name evidence="3" type="ORF">O9G_005181</name>
    <name evidence="4" type="ORF">ROZALSC1DRAFT_29365</name>
</gene>
<reference evidence="4" key="3">
    <citation type="submission" date="2018-08" db="EMBL/GenBank/DDBJ databases">
        <title>Leveraging single-cell genomics to expand the Fungal Tree of Life.</title>
        <authorList>
            <consortium name="DOE Joint Genome Institute"/>
            <person name="Ahrendt S.R."/>
            <person name="Quandt C.A."/>
            <person name="Ciobanu D."/>
            <person name="Clum A."/>
            <person name="Salamov A."/>
            <person name="Andreopoulos B."/>
            <person name="Cheng J.-F."/>
            <person name="Woyke T."/>
            <person name="Pelin A."/>
            <person name="Henrissat B."/>
            <person name="Reynolds N."/>
            <person name="Benny G.L."/>
            <person name="Smith M.E."/>
            <person name="James T.Y."/>
            <person name="Grigoriev I.V."/>
        </authorList>
    </citation>
    <scope>NUCLEOTIDE SEQUENCE</scope>
    <source>
        <strain evidence="4">CSF55</strain>
    </source>
</reference>
<reference evidence="6" key="2">
    <citation type="journal article" date="2018" name="Nat. Microbiol.">
        <title>Leveraging single-cell genomics to expand the fungal tree of life.</title>
        <authorList>
            <person name="Ahrendt S.R."/>
            <person name="Quandt C.A."/>
            <person name="Ciobanu D."/>
            <person name="Clum A."/>
            <person name="Salamov A."/>
            <person name="Andreopoulos B."/>
            <person name="Cheng J.F."/>
            <person name="Woyke T."/>
            <person name="Pelin A."/>
            <person name="Henrissat B."/>
            <person name="Reynolds N.K."/>
            <person name="Benny G.L."/>
            <person name="Smith M.E."/>
            <person name="James T.Y."/>
            <person name="Grigoriev I.V."/>
        </authorList>
    </citation>
    <scope>NUCLEOTIDE SEQUENCE [LARGE SCALE GENOMIC DNA]</scope>
    <source>
        <strain evidence="6">CSF55</strain>
    </source>
</reference>
<dbReference type="GO" id="GO:0006888">
    <property type="term" value="P:endoplasmic reticulum to Golgi vesicle-mediated transport"/>
    <property type="evidence" value="ECO:0007669"/>
    <property type="project" value="TreeGrafter"/>
</dbReference>
<evidence type="ECO:0000313" key="3">
    <source>
        <dbReference type="EMBL" id="EPZ35214.1"/>
    </source>
</evidence>
<keyword evidence="1" id="KW-0812">Transmembrane</keyword>
<dbReference type="AlphaFoldDB" id="A0A075AYL7"/>
<feature type="transmembrane region" description="Helical" evidence="1">
    <location>
        <begin position="35"/>
        <end position="54"/>
    </location>
</feature>
<dbReference type="OrthoDB" id="5541786at2759"/>
<accession>A0A075AYL7</accession>
<dbReference type="Pfam" id="PF13850">
    <property type="entry name" value="ERGIC_N"/>
    <property type="match status" value="1"/>
</dbReference>
<proteinExistence type="predicted"/>
<dbReference type="PANTHER" id="PTHR10984">
    <property type="entry name" value="ENDOPLASMIC RETICULUM-GOLGI INTERMEDIATE COMPARTMENT PROTEIN"/>
    <property type="match status" value="1"/>
</dbReference>
<keyword evidence="1" id="KW-1133">Transmembrane helix</keyword>
<dbReference type="EMBL" id="ML005320">
    <property type="protein sequence ID" value="RKP18992.1"/>
    <property type="molecule type" value="Genomic_DNA"/>
</dbReference>
<keyword evidence="5" id="KW-1185">Reference proteome</keyword>
<dbReference type="Proteomes" id="UP000030755">
    <property type="component" value="Unassembled WGS sequence"/>
</dbReference>
<dbReference type="EMBL" id="KE560853">
    <property type="protein sequence ID" value="EPZ35214.1"/>
    <property type="molecule type" value="Genomic_DNA"/>
</dbReference>
<keyword evidence="1" id="KW-0472">Membrane</keyword>
<evidence type="ECO:0000313" key="4">
    <source>
        <dbReference type="EMBL" id="RKP18992.1"/>
    </source>
</evidence>